<protein>
    <submittedName>
        <fullName evidence="1">Uncharacterized protein</fullName>
    </submittedName>
</protein>
<evidence type="ECO:0000313" key="1">
    <source>
        <dbReference type="EMBL" id="KAI5659340.1"/>
    </source>
</evidence>
<name>A0ACC0AG54_CATRO</name>
<comment type="caution">
    <text evidence="1">The sequence shown here is derived from an EMBL/GenBank/DDBJ whole genome shotgun (WGS) entry which is preliminary data.</text>
</comment>
<accession>A0ACC0AG54</accession>
<gene>
    <name evidence="1" type="ORF">M9H77_28133</name>
</gene>
<proteinExistence type="predicted"/>
<dbReference type="Proteomes" id="UP001060085">
    <property type="component" value="Linkage Group LG06"/>
</dbReference>
<sequence>MGFRDTKVFNLPLLAKQRWRIVQNPTSILARALKGKYHLSFYFLDATLGPLVSYAWHSIWEAWGLLVRGLQWRIENGQYVRVWGYQWLPVPSTFEATSTNPSYSKCGDVDGRVESDINLFAFSANLQRKPEQEIEDMHISYMGVDSLARA</sequence>
<reference evidence="2" key="1">
    <citation type="journal article" date="2023" name="Nat. Plants">
        <title>Single-cell RNA sequencing provides a high-resolution roadmap for understanding the multicellular compartmentation of specialized metabolism.</title>
        <authorList>
            <person name="Sun S."/>
            <person name="Shen X."/>
            <person name="Li Y."/>
            <person name="Li Y."/>
            <person name="Wang S."/>
            <person name="Li R."/>
            <person name="Zhang H."/>
            <person name="Shen G."/>
            <person name="Guo B."/>
            <person name="Wei J."/>
            <person name="Xu J."/>
            <person name="St-Pierre B."/>
            <person name="Chen S."/>
            <person name="Sun C."/>
        </authorList>
    </citation>
    <scope>NUCLEOTIDE SEQUENCE [LARGE SCALE GENOMIC DNA]</scope>
</reference>
<organism evidence="1 2">
    <name type="scientific">Catharanthus roseus</name>
    <name type="common">Madagascar periwinkle</name>
    <name type="synonym">Vinca rosea</name>
    <dbReference type="NCBI Taxonomy" id="4058"/>
    <lineage>
        <taxon>Eukaryota</taxon>
        <taxon>Viridiplantae</taxon>
        <taxon>Streptophyta</taxon>
        <taxon>Embryophyta</taxon>
        <taxon>Tracheophyta</taxon>
        <taxon>Spermatophyta</taxon>
        <taxon>Magnoliopsida</taxon>
        <taxon>eudicotyledons</taxon>
        <taxon>Gunneridae</taxon>
        <taxon>Pentapetalae</taxon>
        <taxon>asterids</taxon>
        <taxon>lamiids</taxon>
        <taxon>Gentianales</taxon>
        <taxon>Apocynaceae</taxon>
        <taxon>Rauvolfioideae</taxon>
        <taxon>Vinceae</taxon>
        <taxon>Catharanthinae</taxon>
        <taxon>Catharanthus</taxon>
    </lineage>
</organism>
<dbReference type="EMBL" id="CM044706">
    <property type="protein sequence ID" value="KAI5659340.1"/>
    <property type="molecule type" value="Genomic_DNA"/>
</dbReference>
<keyword evidence="2" id="KW-1185">Reference proteome</keyword>
<evidence type="ECO:0000313" key="2">
    <source>
        <dbReference type="Proteomes" id="UP001060085"/>
    </source>
</evidence>